<dbReference type="InterPro" id="IPR027417">
    <property type="entry name" value="P-loop_NTPase"/>
</dbReference>
<dbReference type="PANTHER" id="PTHR47957">
    <property type="entry name" value="ATP-DEPENDENT HELICASE HRQ1"/>
    <property type="match status" value="1"/>
</dbReference>
<dbReference type="RefSeq" id="WP_003048832.1">
    <property type="nucleotide sequence ID" value="NZ_CP010826.1"/>
</dbReference>
<dbReference type="Gene3D" id="3.40.960.10">
    <property type="entry name" value="VSR Endonuclease"/>
    <property type="match status" value="1"/>
</dbReference>
<accession>A0ABN4IN06</accession>
<keyword evidence="2" id="KW-0378">Hydrolase</keyword>
<keyword evidence="2" id="KW-0547">Nucleotide-binding</keyword>
<keyword evidence="2" id="KW-0347">Helicase</keyword>
<dbReference type="SMART" id="SM00490">
    <property type="entry name" value="HELICc"/>
    <property type="match status" value="1"/>
</dbReference>
<dbReference type="PROSITE" id="PS51194">
    <property type="entry name" value="HELICASE_CTER"/>
    <property type="match status" value="1"/>
</dbReference>
<proteinExistence type="predicted"/>
<dbReference type="SUPFAM" id="SSF52540">
    <property type="entry name" value="P-loop containing nucleoside triphosphate hydrolases"/>
    <property type="match status" value="1"/>
</dbReference>
<name>A0ABN4IN06_THEA5</name>
<evidence type="ECO:0000313" key="3">
    <source>
        <dbReference type="Proteomes" id="UP000058660"/>
    </source>
</evidence>
<keyword evidence="3" id="KW-1185">Reference proteome</keyword>
<dbReference type="PANTHER" id="PTHR47957:SF3">
    <property type="entry name" value="ATP-DEPENDENT HELICASE HRQ1"/>
    <property type="match status" value="1"/>
</dbReference>
<protein>
    <submittedName>
        <fullName evidence="2">Helicase, C-terminal:type III restriction enzyme, res subunit:DEAD/DEAH box helicase, N-terminal</fullName>
    </submittedName>
</protein>
<organism evidence="2 3">
    <name type="scientific">Thermus aquaticus (strain ATCC BAA-2747 / Y51MC23)</name>
    <dbReference type="NCBI Taxonomy" id="498848"/>
    <lineage>
        <taxon>Bacteria</taxon>
        <taxon>Thermotogati</taxon>
        <taxon>Deinococcota</taxon>
        <taxon>Deinococci</taxon>
        <taxon>Thermales</taxon>
        <taxon>Thermaceae</taxon>
        <taxon>Thermus</taxon>
    </lineage>
</organism>
<dbReference type="InterPro" id="IPR001650">
    <property type="entry name" value="Helicase_C-like"/>
</dbReference>
<keyword evidence="2" id="KW-0067">ATP-binding</keyword>
<evidence type="ECO:0000259" key="1">
    <source>
        <dbReference type="PROSITE" id="PS51194"/>
    </source>
</evidence>
<dbReference type="Proteomes" id="UP000058660">
    <property type="component" value="Plasmid pTA78"/>
</dbReference>
<dbReference type="EMBL" id="CP010826">
    <property type="protein sequence ID" value="ALJ92323.1"/>
    <property type="molecule type" value="Genomic_DNA"/>
</dbReference>
<evidence type="ECO:0000313" key="2">
    <source>
        <dbReference type="EMBL" id="ALJ92323.1"/>
    </source>
</evidence>
<keyword evidence="2" id="KW-0614">Plasmid</keyword>
<gene>
    <name evidence="2" type="ORF">TO73_2802</name>
</gene>
<dbReference type="GO" id="GO:0004386">
    <property type="term" value="F:helicase activity"/>
    <property type="evidence" value="ECO:0007669"/>
    <property type="project" value="UniProtKB-KW"/>
</dbReference>
<geneLocation type="plasmid" evidence="2 3">
    <name>pTA78</name>
</geneLocation>
<dbReference type="Gene3D" id="3.40.50.300">
    <property type="entry name" value="P-loop containing nucleotide triphosphate hydrolases"/>
    <property type="match status" value="1"/>
</dbReference>
<dbReference type="Pfam" id="PF00271">
    <property type="entry name" value="Helicase_C"/>
    <property type="match status" value="1"/>
</dbReference>
<sequence>MQAGHFNDFVRTTLVRAALVRALEANRDRGLDYLSLAREVMAALPFSVRDFAANKSVEEGTPAGQKVKEAMEELLRYRLYADLKRGWRFAQPNLEEVGLLEIAYPYAEDPGFLAEARGSLFPHLSPEETLEAVRFFLDHLRRNLALESSLLSKDGFRKLARLTAEHLDEFWAIDRNTESPVLATAFSPKGKGDLSFSRRSRAGRLFCERFGVDLTPEFLERLVGLLVRHDLLREVEPGLYRIPESALEWRPGDGTPRFDPLRLRGKAEREANTYFARLYRESAQVLGGLEAREHTAQVRPEEREARERRFRREEEPPLPFLVASPTLELGVDIADLDMVHLRNLPPTPANYAQRVGRAGRQGQPGLVVAFAGAFSHYDRYFFGRREEMVAGSVRPPALDLANESLLRAHVHAEWLAATGLALRESVEDTVNINEPDLPLYPEVRTRLNLSPGARQNLIAHLKRVFAYDWKDLSATGWFGEGWLERAVDGAPEAFDRAFDTWRFLYRAAREMRERGHRLAESRRKEERERGERIREEAERQIGLLLQRDVAKEEGDFYPYRYLASEEFLPGYNLMALPVRAYVPRGKGEFISRPRHLAISEFAPGSVIYHEGGKWMPEALYVPPGGLRGRLSKVWICRECGHLASEEKEQCPGCRAPLANKGDLVQVLDLVGVRTRRRERITANEEERFRSGHWVEVAYELLERREAQAMVDGTGLPLVYAPSARIHYVNRGLRRAKERDFFVDLDTGEVLDTDQKREEAKKLGKSVDRTALRVQVTQNALLVEAGKLMEEKDEEALVSLAIALKRGMEALFQVEEGELGLVRVGTLLLYHENAEGGLGVLRRVVEEEGTLAEVAQAALEVLHFSEKGEDLNSECVRACHECLLSYQEQRMTPFLNRHKALPYLSRLLGARVELRRGGGRLEELLAHCESELEREFLRRLQARGVRLPDEAQYRIGEAHTKVDFLYRPNLAVYVDGPHHDSERQSRIDERQREALLELGYRVVVVRYEDLEGGVEAVRRALAEMG</sequence>
<reference evidence="3" key="1">
    <citation type="journal article" date="2015" name="PLoS ONE">
        <title>Complete Genome Sequence of Thermus aquaticus Y51MC23.</title>
        <authorList>
            <person name="Brumm P.J."/>
            <person name="Monsma S."/>
            <person name="Keough B."/>
            <person name="Jasinovica S."/>
            <person name="Ferguson E."/>
            <person name="Schoenfeld T."/>
            <person name="Lodes M."/>
            <person name="Mead D.A."/>
        </authorList>
    </citation>
    <scope>NUCLEOTIDE SEQUENCE [LARGE SCALE GENOMIC DNA]</scope>
    <source>
        <strain evidence="3">BAA-2747 / Y51MC23</strain>
    </source>
</reference>
<feature type="domain" description="Helicase C-terminal" evidence="1">
    <location>
        <begin position="234"/>
        <end position="406"/>
    </location>
</feature>